<dbReference type="Proteomes" id="UP000821866">
    <property type="component" value="Unassembled WGS sequence"/>
</dbReference>
<name>A0A9J6CZX1_RHIMP</name>
<dbReference type="AlphaFoldDB" id="A0A9J6CZX1"/>
<reference evidence="1" key="2">
    <citation type="submission" date="2021-09" db="EMBL/GenBank/DDBJ databases">
        <authorList>
            <person name="Jia N."/>
            <person name="Wang J."/>
            <person name="Shi W."/>
            <person name="Du L."/>
            <person name="Sun Y."/>
            <person name="Zhan W."/>
            <person name="Jiang J."/>
            <person name="Wang Q."/>
            <person name="Zhang B."/>
            <person name="Ji P."/>
            <person name="Sakyi L.B."/>
            <person name="Cui X."/>
            <person name="Yuan T."/>
            <person name="Jiang B."/>
            <person name="Yang W."/>
            <person name="Lam T.T.-Y."/>
            <person name="Chang Q."/>
            <person name="Ding S."/>
            <person name="Wang X."/>
            <person name="Zhu J."/>
            <person name="Ruan X."/>
            <person name="Zhao L."/>
            <person name="Wei J."/>
            <person name="Que T."/>
            <person name="Du C."/>
            <person name="Cheng J."/>
            <person name="Dai P."/>
            <person name="Han X."/>
            <person name="Huang E."/>
            <person name="Gao Y."/>
            <person name="Liu J."/>
            <person name="Shao H."/>
            <person name="Ye R."/>
            <person name="Li L."/>
            <person name="Wei W."/>
            <person name="Wang X."/>
            <person name="Wang C."/>
            <person name="Huo Q."/>
            <person name="Li W."/>
            <person name="Guo W."/>
            <person name="Chen H."/>
            <person name="Chen S."/>
            <person name="Zhou L."/>
            <person name="Zhou L."/>
            <person name="Ni X."/>
            <person name="Tian J."/>
            <person name="Zhou Y."/>
            <person name="Sheng Y."/>
            <person name="Liu T."/>
            <person name="Pan Y."/>
            <person name="Xia L."/>
            <person name="Li J."/>
            <person name="Zhao F."/>
            <person name="Cao W."/>
        </authorList>
    </citation>
    <scope>NUCLEOTIDE SEQUENCE</scope>
    <source>
        <strain evidence="1">Rmic-2018</strain>
        <tissue evidence="1">Larvae</tissue>
    </source>
</reference>
<organism evidence="1 2">
    <name type="scientific">Rhipicephalus microplus</name>
    <name type="common">Cattle tick</name>
    <name type="synonym">Boophilus microplus</name>
    <dbReference type="NCBI Taxonomy" id="6941"/>
    <lineage>
        <taxon>Eukaryota</taxon>
        <taxon>Metazoa</taxon>
        <taxon>Ecdysozoa</taxon>
        <taxon>Arthropoda</taxon>
        <taxon>Chelicerata</taxon>
        <taxon>Arachnida</taxon>
        <taxon>Acari</taxon>
        <taxon>Parasitiformes</taxon>
        <taxon>Ixodida</taxon>
        <taxon>Ixodoidea</taxon>
        <taxon>Ixodidae</taxon>
        <taxon>Rhipicephalinae</taxon>
        <taxon>Rhipicephalus</taxon>
        <taxon>Boophilus</taxon>
    </lineage>
</organism>
<reference evidence="1" key="1">
    <citation type="journal article" date="2020" name="Cell">
        <title>Large-Scale Comparative Analyses of Tick Genomes Elucidate Their Genetic Diversity and Vector Capacities.</title>
        <authorList>
            <consortium name="Tick Genome and Microbiome Consortium (TIGMIC)"/>
            <person name="Jia N."/>
            <person name="Wang J."/>
            <person name="Shi W."/>
            <person name="Du L."/>
            <person name="Sun Y."/>
            <person name="Zhan W."/>
            <person name="Jiang J.F."/>
            <person name="Wang Q."/>
            <person name="Zhang B."/>
            <person name="Ji P."/>
            <person name="Bell-Sakyi L."/>
            <person name="Cui X.M."/>
            <person name="Yuan T.T."/>
            <person name="Jiang B.G."/>
            <person name="Yang W.F."/>
            <person name="Lam T.T."/>
            <person name="Chang Q.C."/>
            <person name="Ding S.J."/>
            <person name="Wang X.J."/>
            <person name="Zhu J.G."/>
            <person name="Ruan X.D."/>
            <person name="Zhao L."/>
            <person name="Wei J.T."/>
            <person name="Ye R.Z."/>
            <person name="Que T.C."/>
            <person name="Du C.H."/>
            <person name="Zhou Y.H."/>
            <person name="Cheng J.X."/>
            <person name="Dai P.F."/>
            <person name="Guo W.B."/>
            <person name="Han X.H."/>
            <person name="Huang E.J."/>
            <person name="Li L.F."/>
            <person name="Wei W."/>
            <person name="Gao Y.C."/>
            <person name="Liu J.Z."/>
            <person name="Shao H.Z."/>
            <person name="Wang X."/>
            <person name="Wang C.C."/>
            <person name="Yang T.C."/>
            <person name="Huo Q.B."/>
            <person name="Li W."/>
            <person name="Chen H.Y."/>
            <person name="Chen S.E."/>
            <person name="Zhou L.G."/>
            <person name="Ni X.B."/>
            <person name="Tian J.H."/>
            <person name="Sheng Y."/>
            <person name="Liu T."/>
            <person name="Pan Y.S."/>
            <person name="Xia L.Y."/>
            <person name="Li J."/>
            <person name="Zhao F."/>
            <person name="Cao W.C."/>
        </authorList>
    </citation>
    <scope>NUCLEOTIDE SEQUENCE</scope>
    <source>
        <strain evidence="1">Rmic-2018</strain>
    </source>
</reference>
<proteinExistence type="predicted"/>
<gene>
    <name evidence="1" type="ORF">HPB51_027502</name>
</gene>
<evidence type="ECO:0000313" key="2">
    <source>
        <dbReference type="Proteomes" id="UP000821866"/>
    </source>
</evidence>
<dbReference type="EMBL" id="JABSTU010004087">
    <property type="protein sequence ID" value="KAH7964261.1"/>
    <property type="molecule type" value="Genomic_DNA"/>
</dbReference>
<evidence type="ECO:0000313" key="1">
    <source>
        <dbReference type="EMBL" id="KAH7964261.1"/>
    </source>
</evidence>
<sequence length="197" mass="23006">MRARERLSTSLFSTGQIRRERNIEQMTRYLASKKSRRQILSLFKAHIEHFGVLNFTVDSEDYAHDKKIGKRLFQLLSKLQRHWPPRVKATSDGRQRALGLRFRSYADDSELARHTEVMKDLCRSIDITIFVALTHTDTATIWSSWLYKGERINAATLHCKQDYVRELAAPGKIRIASYKNYSVSFEDSEIMKQKVPI</sequence>
<protein>
    <submittedName>
        <fullName evidence="1">Uncharacterized protein</fullName>
    </submittedName>
</protein>
<comment type="caution">
    <text evidence="1">The sequence shown here is derived from an EMBL/GenBank/DDBJ whole genome shotgun (WGS) entry which is preliminary data.</text>
</comment>
<keyword evidence="2" id="KW-1185">Reference proteome</keyword>
<accession>A0A9J6CZX1</accession>